<evidence type="ECO:0000256" key="1">
    <source>
        <dbReference type="SAM" id="Phobius"/>
    </source>
</evidence>
<protein>
    <submittedName>
        <fullName evidence="3">Acyltransferase family protein</fullName>
        <ecNumber evidence="3">2.3.-.-</ecNumber>
    </submittedName>
</protein>
<keyword evidence="1" id="KW-0472">Membrane</keyword>
<dbReference type="EMBL" id="JBHSNG010000001">
    <property type="protein sequence ID" value="MFC5579829.1"/>
    <property type="molecule type" value="Genomic_DNA"/>
</dbReference>
<keyword evidence="3" id="KW-0012">Acyltransferase</keyword>
<name>A0ABW0SS90_9GAMM</name>
<dbReference type="EC" id="2.3.-.-" evidence="3"/>
<dbReference type="RefSeq" id="WP_377323744.1">
    <property type="nucleotide sequence ID" value="NZ_JBHSNG010000001.1"/>
</dbReference>
<feature type="transmembrane region" description="Helical" evidence="1">
    <location>
        <begin position="48"/>
        <end position="69"/>
    </location>
</feature>
<reference evidence="4" key="1">
    <citation type="journal article" date="2019" name="Int. J. Syst. Evol. Microbiol.">
        <title>The Global Catalogue of Microorganisms (GCM) 10K type strain sequencing project: providing services to taxonomists for standard genome sequencing and annotation.</title>
        <authorList>
            <consortium name="The Broad Institute Genomics Platform"/>
            <consortium name="The Broad Institute Genome Sequencing Center for Infectious Disease"/>
            <person name="Wu L."/>
            <person name="Ma J."/>
        </authorList>
    </citation>
    <scope>NUCLEOTIDE SEQUENCE [LARGE SCALE GENOMIC DNA]</scope>
    <source>
        <strain evidence="4">CGMCC 1.13587</strain>
    </source>
</reference>
<feature type="domain" description="Acyltransferase 3" evidence="2">
    <location>
        <begin position="10"/>
        <end position="68"/>
    </location>
</feature>
<dbReference type="GO" id="GO:0016746">
    <property type="term" value="F:acyltransferase activity"/>
    <property type="evidence" value="ECO:0007669"/>
    <property type="project" value="UniProtKB-KW"/>
</dbReference>
<gene>
    <name evidence="3" type="ORF">ACFPPB_01675</name>
</gene>
<dbReference type="Pfam" id="PF01757">
    <property type="entry name" value="Acyl_transf_3"/>
    <property type="match status" value="1"/>
</dbReference>
<comment type="caution">
    <text evidence="3">The sequence shown here is derived from an EMBL/GenBank/DDBJ whole genome shotgun (WGS) entry which is preliminary data.</text>
</comment>
<evidence type="ECO:0000313" key="4">
    <source>
        <dbReference type="Proteomes" id="UP001596111"/>
    </source>
</evidence>
<keyword evidence="3" id="KW-0808">Transferase</keyword>
<accession>A0ABW0SS90</accession>
<keyword evidence="1" id="KW-1133">Transmembrane helix</keyword>
<evidence type="ECO:0000313" key="3">
    <source>
        <dbReference type="EMBL" id="MFC5579829.1"/>
    </source>
</evidence>
<dbReference type="Proteomes" id="UP001596111">
    <property type="component" value="Unassembled WGS sequence"/>
</dbReference>
<dbReference type="InterPro" id="IPR002656">
    <property type="entry name" value="Acyl_transf_3_dom"/>
</dbReference>
<keyword evidence="1" id="KW-0812">Transmembrane</keyword>
<evidence type="ECO:0000259" key="2">
    <source>
        <dbReference type="Pfam" id="PF01757"/>
    </source>
</evidence>
<keyword evidence="4" id="KW-1185">Reference proteome</keyword>
<sequence>MSNPTGERVPSLDGLRAISILMVTYGHLSGTRHYPVSVGGYGRWCGDVAHPGVLVFFVISGFLITSLLMSGREMTEQSR</sequence>
<organism evidence="3 4">
    <name type="scientific">Rhodanobacter terrae</name>
    <dbReference type="NCBI Taxonomy" id="418647"/>
    <lineage>
        <taxon>Bacteria</taxon>
        <taxon>Pseudomonadati</taxon>
        <taxon>Pseudomonadota</taxon>
        <taxon>Gammaproteobacteria</taxon>
        <taxon>Lysobacterales</taxon>
        <taxon>Rhodanobacteraceae</taxon>
        <taxon>Rhodanobacter</taxon>
    </lineage>
</organism>
<proteinExistence type="predicted"/>